<sequence>MGCRAQRVQHHLPAQNGHQSQAFVKFMSKATLDEEDAGKWLLNIDGSSTYSSNRGRVMLTSLKGDGIEFSLRFDLKVSNNEAEYEALIAGIKLALDAGARNLIVYSDSQLVTN</sequence>
<reference evidence="2" key="1">
    <citation type="submission" date="2020-06" db="EMBL/GenBank/DDBJ databases">
        <authorList>
            <person name="Li T."/>
            <person name="Hu X."/>
            <person name="Zhang T."/>
            <person name="Song X."/>
            <person name="Zhang H."/>
            <person name="Dai N."/>
            <person name="Sheng W."/>
            <person name="Hou X."/>
            <person name="Wei L."/>
        </authorList>
    </citation>
    <scope>NUCLEOTIDE SEQUENCE</scope>
    <source>
        <strain evidence="2">G02</strain>
        <tissue evidence="2">Leaf</tissue>
    </source>
</reference>
<name>A0AAW2NBI8_SESRA</name>
<dbReference type="EMBL" id="JACGWJ010000020">
    <property type="protein sequence ID" value="KAL0340313.1"/>
    <property type="molecule type" value="Genomic_DNA"/>
</dbReference>
<reference evidence="2" key="2">
    <citation type="journal article" date="2024" name="Plant">
        <title>Genomic evolution and insights into agronomic trait innovations of Sesamum species.</title>
        <authorList>
            <person name="Miao H."/>
            <person name="Wang L."/>
            <person name="Qu L."/>
            <person name="Liu H."/>
            <person name="Sun Y."/>
            <person name="Le M."/>
            <person name="Wang Q."/>
            <person name="Wei S."/>
            <person name="Zheng Y."/>
            <person name="Lin W."/>
            <person name="Duan Y."/>
            <person name="Cao H."/>
            <person name="Xiong S."/>
            <person name="Wang X."/>
            <person name="Wei L."/>
            <person name="Li C."/>
            <person name="Ma Q."/>
            <person name="Ju M."/>
            <person name="Zhao R."/>
            <person name="Li G."/>
            <person name="Mu C."/>
            <person name="Tian Q."/>
            <person name="Mei H."/>
            <person name="Zhang T."/>
            <person name="Gao T."/>
            <person name="Zhang H."/>
        </authorList>
    </citation>
    <scope>NUCLEOTIDE SEQUENCE</scope>
    <source>
        <strain evidence="2">G02</strain>
    </source>
</reference>
<feature type="domain" description="RNase H type-1" evidence="1">
    <location>
        <begin position="36"/>
        <end position="113"/>
    </location>
</feature>
<dbReference type="GO" id="GO:0003676">
    <property type="term" value="F:nucleic acid binding"/>
    <property type="evidence" value="ECO:0007669"/>
    <property type="project" value="InterPro"/>
</dbReference>
<evidence type="ECO:0000259" key="1">
    <source>
        <dbReference type="PROSITE" id="PS50879"/>
    </source>
</evidence>
<dbReference type="SUPFAM" id="SSF53098">
    <property type="entry name" value="Ribonuclease H-like"/>
    <property type="match status" value="1"/>
</dbReference>
<dbReference type="Gene3D" id="3.30.420.10">
    <property type="entry name" value="Ribonuclease H-like superfamily/Ribonuclease H"/>
    <property type="match status" value="1"/>
</dbReference>
<organism evidence="2">
    <name type="scientific">Sesamum radiatum</name>
    <name type="common">Black benniseed</name>
    <dbReference type="NCBI Taxonomy" id="300843"/>
    <lineage>
        <taxon>Eukaryota</taxon>
        <taxon>Viridiplantae</taxon>
        <taxon>Streptophyta</taxon>
        <taxon>Embryophyta</taxon>
        <taxon>Tracheophyta</taxon>
        <taxon>Spermatophyta</taxon>
        <taxon>Magnoliopsida</taxon>
        <taxon>eudicotyledons</taxon>
        <taxon>Gunneridae</taxon>
        <taxon>Pentapetalae</taxon>
        <taxon>asterids</taxon>
        <taxon>lamiids</taxon>
        <taxon>Lamiales</taxon>
        <taxon>Pedaliaceae</taxon>
        <taxon>Sesamum</taxon>
    </lineage>
</organism>
<dbReference type="InterPro" id="IPR012337">
    <property type="entry name" value="RNaseH-like_sf"/>
</dbReference>
<gene>
    <name evidence="2" type="ORF">Sradi_4548100</name>
</gene>
<protein>
    <recommendedName>
        <fullName evidence="1">RNase H type-1 domain-containing protein</fullName>
    </recommendedName>
</protein>
<dbReference type="PANTHER" id="PTHR48475">
    <property type="entry name" value="RIBONUCLEASE H"/>
    <property type="match status" value="1"/>
</dbReference>
<evidence type="ECO:0000313" key="2">
    <source>
        <dbReference type="EMBL" id="KAL0340313.1"/>
    </source>
</evidence>
<accession>A0AAW2NBI8</accession>
<dbReference type="GO" id="GO:0004523">
    <property type="term" value="F:RNA-DNA hybrid ribonuclease activity"/>
    <property type="evidence" value="ECO:0007669"/>
    <property type="project" value="InterPro"/>
</dbReference>
<proteinExistence type="predicted"/>
<dbReference type="PANTHER" id="PTHR48475:SF2">
    <property type="entry name" value="RIBONUCLEASE H"/>
    <property type="match status" value="1"/>
</dbReference>
<dbReference type="AlphaFoldDB" id="A0AAW2NBI8"/>
<comment type="caution">
    <text evidence="2">The sequence shown here is derived from an EMBL/GenBank/DDBJ whole genome shotgun (WGS) entry which is preliminary data.</text>
</comment>
<dbReference type="InterPro" id="IPR036397">
    <property type="entry name" value="RNaseH_sf"/>
</dbReference>
<dbReference type="InterPro" id="IPR002156">
    <property type="entry name" value="RNaseH_domain"/>
</dbReference>
<dbReference type="PROSITE" id="PS50879">
    <property type="entry name" value="RNASE_H_1"/>
    <property type="match status" value="1"/>
</dbReference>
<dbReference type="Pfam" id="PF13456">
    <property type="entry name" value="RVT_3"/>
    <property type="match status" value="1"/>
</dbReference>